<dbReference type="RefSeq" id="WP_406769045.1">
    <property type="nucleotide sequence ID" value="NZ_JBJHZZ010000002.1"/>
</dbReference>
<name>A0ABW8T2F3_9CLOT</name>
<evidence type="ECO:0000313" key="1">
    <source>
        <dbReference type="EMBL" id="MFL0246582.1"/>
    </source>
</evidence>
<reference evidence="1 2" key="1">
    <citation type="submission" date="2024-11" db="EMBL/GenBank/DDBJ databases">
        <authorList>
            <person name="Heng Y.C."/>
            <person name="Lim A.C.H."/>
            <person name="Lee J.K.Y."/>
            <person name="Kittelmann S."/>
        </authorList>
    </citation>
    <scope>NUCLEOTIDE SEQUENCE [LARGE SCALE GENOMIC DNA]</scope>
    <source>
        <strain evidence="1 2">WILCCON 0185</strain>
    </source>
</reference>
<dbReference type="EMBL" id="JBJHZZ010000002">
    <property type="protein sequence ID" value="MFL0246582.1"/>
    <property type="molecule type" value="Genomic_DNA"/>
</dbReference>
<accession>A0ABW8T2F3</accession>
<gene>
    <name evidence="1" type="ORF">ACJDUG_06340</name>
</gene>
<proteinExistence type="predicted"/>
<dbReference type="Proteomes" id="UP001623591">
    <property type="component" value="Unassembled WGS sequence"/>
</dbReference>
<protein>
    <submittedName>
        <fullName evidence="1">Uncharacterized protein</fullName>
    </submittedName>
</protein>
<keyword evidence="2" id="KW-1185">Reference proteome</keyword>
<sequence length="164" mass="19855">MNIFNKGEILTTEQVEQIVRLSSIDIDIFIFRTKLHYLKYLIQHPNIFIFPFFTGKISAFYIGSMCPNIIPCKIYFFEFAHKRDRTITSTEQLKIMMIFILLHEIKHHEQFRRLGLWRMIANRSRYEIEANEYARDFIAKHLKEFSNMLGYDIEYVEFKNVKKN</sequence>
<evidence type="ECO:0000313" key="2">
    <source>
        <dbReference type="Proteomes" id="UP001623591"/>
    </source>
</evidence>
<organism evidence="1 2">
    <name type="scientific">Candidatus Clostridium stratigraminis</name>
    <dbReference type="NCBI Taxonomy" id="3381661"/>
    <lineage>
        <taxon>Bacteria</taxon>
        <taxon>Bacillati</taxon>
        <taxon>Bacillota</taxon>
        <taxon>Clostridia</taxon>
        <taxon>Eubacteriales</taxon>
        <taxon>Clostridiaceae</taxon>
        <taxon>Clostridium</taxon>
    </lineage>
</organism>
<comment type="caution">
    <text evidence="1">The sequence shown here is derived from an EMBL/GenBank/DDBJ whole genome shotgun (WGS) entry which is preliminary data.</text>
</comment>